<feature type="region of interest" description="Disordered" evidence="2">
    <location>
        <begin position="133"/>
        <end position="241"/>
    </location>
</feature>
<accession>A0AAW0YF19</accession>
<keyword evidence="4" id="KW-1185">Reference proteome</keyword>
<evidence type="ECO:0008006" key="5">
    <source>
        <dbReference type="Google" id="ProtNLM"/>
    </source>
</evidence>
<feature type="region of interest" description="Disordered" evidence="2">
    <location>
        <begin position="295"/>
        <end position="371"/>
    </location>
</feature>
<feature type="compositionally biased region" description="Basic residues" evidence="2">
    <location>
        <begin position="298"/>
        <end position="309"/>
    </location>
</feature>
<evidence type="ECO:0000256" key="2">
    <source>
        <dbReference type="SAM" id="MobiDB-lite"/>
    </source>
</evidence>
<evidence type="ECO:0000313" key="3">
    <source>
        <dbReference type="EMBL" id="KAK8845310.1"/>
    </source>
</evidence>
<protein>
    <recommendedName>
        <fullName evidence="5">MIT domain-containing protein</fullName>
    </recommendedName>
</protein>
<comment type="caution">
    <text evidence="3">The sequence shown here is derived from an EMBL/GenBank/DDBJ whole genome shotgun (WGS) entry which is preliminary data.</text>
</comment>
<dbReference type="Gene3D" id="1.20.58.80">
    <property type="entry name" value="Phosphotransferase system, lactose/cellobiose-type IIA subunit"/>
    <property type="match status" value="1"/>
</dbReference>
<dbReference type="PANTHER" id="PTHR40130">
    <property type="entry name" value="EXPRESSED PROTEIN"/>
    <property type="match status" value="1"/>
</dbReference>
<dbReference type="EMBL" id="JBCAWK010000012">
    <property type="protein sequence ID" value="KAK8845310.1"/>
    <property type="molecule type" value="Genomic_DNA"/>
</dbReference>
<keyword evidence="1" id="KW-0175">Coiled coil</keyword>
<feature type="compositionally biased region" description="Pro residues" evidence="2">
    <location>
        <begin position="181"/>
        <end position="194"/>
    </location>
</feature>
<dbReference type="Proteomes" id="UP001388673">
    <property type="component" value="Unassembled WGS sequence"/>
</dbReference>
<feature type="compositionally biased region" description="Polar residues" evidence="2">
    <location>
        <begin position="98"/>
        <end position="111"/>
    </location>
</feature>
<organism evidence="3 4">
    <name type="scientific">Kwoniella newhampshirensis</name>
    <dbReference type="NCBI Taxonomy" id="1651941"/>
    <lineage>
        <taxon>Eukaryota</taxon>
        <taxon>Fungi</taxon>
        <taxon>Dikarya</taxon>
        <taxon>Basidiomycota</taxon>
        <taxon>Agaricomycotina</taxon>
        <taxon>Tremellomycetes</taxon>
        <taxon>Tremellales</taxon>
        <taxon>Cryptococcaceae</taxon>
        <taxon>Kwoniella</taxon>
    </lineage>
</organism>
<feature type="region of interest" description="Disordered" evidence="2">
    <location>
        <begin position="96"/>
        <end position="118"/>
    </location>
</feature>
<gene>
    <name evidence="3" type="ORF">IAR55_006023</name>
</gene>
<feature type="compositionally biased region" description="Low complexity" evidence="2">
    <location>
        <begin position="133"/>
        <end position="145"/>
    </location>
</feature>
<feature type="compositionally biased region" description="Gly residues" evidence="2">
    <location>
        <begin position="438"/>
        <end position="452"/>
    </location>
</feature>
<feature type="compositionally biased region" description="Low complexity" evidence="2">
    <location>
        <begin position="9"/>
        <end position="22"/>
    </location>
</feature>
<dbReference type="AlphaFoldDB" id="A0AAW0YF19"/>
<feature type="compositionally biased region" description="Polar residues" evidence="2">
    <location>
        <begin position="195"/>
        <end position="211"/>
    </location>
</feature>
<name>A0AAW0YF19_9TREE</name>
<evidence type="ECO:0000256" key="1">
    <source>
        <dbReference type="SAM" id="Coils"/>
    </source>
</evidence>
<dbReference type="KEGG" id="kne:92183281"/>
<dbReference type="RefSeq" id="XP_066800118.1">
    <property type="nucleotide sequence ID" value="XM_066949110.1"/>
</dbReference>
<dbReference type="PANTHER" id="PTHR40130:SF1">
    <property type="entry name" value="SPINDLE POLE BODY-ASSOCIATED PROTEIN CUT12 DOMAIN-CONTAINING PROTEIN"/>
    <property type="match status" value="1"/>
</dbReference>
<feature type="region of interest" description="Disordered" evidence="2">
    <location>
        <begin position="1"/>
        <end position="23"/>
    </location>
</feature>
<feature type="region of interest" description="Disordered" evidence="2">
    <location>
        <begin position="433"/>
        <end position="469"/>
    </location>
</feature>
<evidence type="ECO:0000313" key="4">
    <source>
        <dbReference type="Proteomes" id="UP001388673"/>
    </source>
</evidence>
<feature type="region of interest" description="Disordered" evidence="2">
    <location>
        <begin position="507"/>
        <end position="541"/>
    </location>
</feature>
<reference evidence="3 4" key="1">
    <citation type="journal article" date="2024" name="bioRxiv">
        <title>Comparative genomics of Cryptococcus and Kwoniella reveals pathogenesis evolution and contrasting karyotype dynamics via intercentromeric recombination or chromosome fusion.</title>
        <authorList>
            <person name="Coelho M.A."/>
            <person name="David-Palma M."/>
            <person name="Shea T."/>
            <person name="Bowers K."/>
            <person name="McGinley-Smith S."/>
            <person name="Mohammad A.W."/>
            <person name="Gnirke A."/>
            <person name="Yurkov A.M."/>
            <person name="Nowrousian M."/>
            <person name="Sun S."/>
            <person name="Cuomo C.A."/>
            <person name="Heitman J."/>
        </authorList>
    </citation>
    <scope>NUCLEOTIDE SEQUENCE [LARGE SCALE GENOMIC DNA]</scope>
    <source>
        <strain evidence="3 4">CBS 13917</strain>
    </source>
</reference>
<dbReference type="GeneID" id="92183281"/>
<proteinExistence type="predicted"/>
<feature type="compositionally biased region" description="Basic and acidic residues" evidence="2">
    <location>
        <begin position="310"/>
        <end position="321"/>
    </location>
</feature>
<feature type="coiled-coil region" evidence="1">
    <location>
        <begin position="375"/>
        <end position="413"/>
    </location>
</feature>
<sequence length="541" mass="57642">MSRPPSPPSLLSSTPGLNLNPLQRAHSLSAQASTLLQPLHPASSALQDALSAYKEAADLFEAQLQVQGDEGTKATLRMLVVQHKKYARDLERRIAMASKNSDSPGNGSGSRSGAMPRQLGAISSRRVVTEGASAMLSSAATTSQRRTSDGPNAGVGLALGAMGPSPWQQNPGIASRLSPPRGIPPFSLRPPPPLTTQSQPVISTLSSSALTSPREPPFDPLSPLHSSSSSSEATTTTGQGAPEESYIHFGAVPETLDPFSRFWGMLDNMLEDISNPVVFASAPLDVEVPTTIGAGGKVRMKKDKSKGKKKEKEKDRDRERVSSPSESFYVVRKGKEALGSGESDDEYNDPPSKSGPSAKTPEELALENASLRTSLDSLASYAQTLDQNNRQLKERLEERERQVMSTINGVRREAGRVKRDQDVWRSQILQGSMLGSTLGPGLGSVSGKGGPGSAPVGTAATGGKEGDGTALKKRIKELEDQVRDLKTENEKHKNHIERYRSRFDKIKSNARAKKQAKMIAEGGGSHIQSNGPTSADADADA</sequence>